<dbReference type="AlphaFoldDB" id="A0A7S4M2M1"/>
<dbReference type="Pfam" id="PF00462">
    <property type="entry name" value="Glutaredoxin"/>
    <property type="match status" value="1"/>
</dbReference>
<name>A0A7S4M2M1_9EUKA</name>
<evidence type="ECO:0000313" key="2">
    <source>
        <dbReference type="EMBL" id="CAE2196531.1"/>
    </source>
</evidence>
<dbReference type="GO" id="GO:0015038">
    <property type="term" value="F:glutathione disulfide oxidoreductase activity"/>
    <property type="evidence" value="ECO:0007669"/>
    <property type="project" value="TreeGrafter"/>
</dbReference>
<dbReference type="PANTHER" id="PTHR45694">
    <property type="entry name" value="GLUTAREDOXIN 2"/>
    <property type="match status" value="1"/>
</dbReference>
<dbReference type="SUPFAM" id="SSF52833">
    <property type="entry name" value="Thioredoxin-like"/>
    <property type="match status" value="1"/>
</dbReference>
<sequence>MIKGTPFAGAPDDLKLRFVDESGGQFVSDFMQLEQRLLGDWKVGKIVEAAGEGFDSAAARQDMRALVGSRPVVCFSFVDCPWCLAAKRLLFDELALSDEQCLVLELEDLGRRGKSLRAAIALGTGRTSLPAVFVGGRSLGGFTDGFDRVDEVRAPVGRVRFARGSHCIVGAACLRRPPSWARLSSASMVRRACGTCMHVASSCR</sequence>
<proteinExistence type="predicted"/>
<organism evidence="2">
    <name type="scientific">Prymnesium polylepis</name>
    <dbReference type="NCBI Taxonomy" id="72548"/>
    <lineage>
        <taxon>Eukaryota</taxon>
        <taxon>Haptista</taxon>
        <taxon>Haptophyta</taxon>
        <taxon>Prymnesiophyceae</taxon>
        <taxon>Prymnesiales</taxon>
        <taxon>Prymnesiaceae</taxon>
        <taxon>Prymnesium</taxon>
    </lineage>
</organism>
<dbReference type="InterPro" id="IPR014025">
    <property type="entry name" value="Glutaredoxin_subgr"/>
</dbReference>
<protein>
    <recommendedName>
        <fullName evidence="1">Glutaredoxin domain-containing protein</fullName>
    </recommendedName>
</protein>
<dbReference type="Gene3D" id="3.40.30.10">
    <property type="entry name" value="Glutaredoxin"/>
    <property type="match status" value="1"/>
</dbReference>
<feature type="domain" description="Glutaredoxin" evidence="1">
    <location>
        <begin position="72"/>
        <end position="137"/>
    </location>
</feature>
<evidence type="ECO:0000259" key="1">
    <source>
        <dbReference type="Pfam" id="PF00462"/>
    </source>
</evidence>
<dbReference type="EMBL" id="HBKO01003768">
    <property type="protein sequence ID" value="CAE2196531.1"/>
    <property type="molecule type" value="Transcribed_RNA"/>
</dbReference>
<dbReference type="PANTHER" id="PTHR45694:SF18">
    <property type="entry name" value="GLUTAREDOXIN-1-RELATED"/>
    <property type="match status" value="1"/>
</dbReference>
<dbReference type="GO" id="GO:0005737">
    <property type="term" value="C:cytoplasm"/>
    <property type="evidence" value="ECO:0007669"/>
    <property type="project" value="TreeGrafter"/>
</dbReference>
<accession>A0A7S4M2M1</accession>
<dbReference type="InterPro" id="IPR002109">
    <property type="entry name" value="Glutaredoxin"/>
</dbReference>
<dbReference type="PROSITE" id="PS51354">
    <property type="entry name" value="GLUTAREDOXIN_2"/>
    <property type="match status" value="1"/>
</dbReference>
<dbReference type="InterPro" id="IPR036249">
    <property type="entry name" value="Thioredoxin-like_sf"/>
</dbReference>
<reference evidence="2" key="1">
    <citation type="submission" date="2021-01" db="EMBL/GenBank/DDBJ databases">
        <authorList>
            <person name="Corre E."/>
            <person name="Pelletier E."/>
            <person name="Niang G."/>
            <person name="Scheremetjew M."/>
            <person name="Finn R."/>
            <person name="Kale V."/>
            <person name="Holt S."/>
            <person name="Cochrane G."/>
            <person name="Meng A."/>
            <person name="Brown T."/>
            <person name="Cohen L."/>
        </authorList>
    </citation>
    <scope>NUCLEOTIDE SEQUENCE</scope>
    <source>
        <strain evidence="2">UIO037</strain>
    </source>
</reference>
<dbReference type="PRINTS" id="PR00160">
    <property type="entry name" value="GLUTAREDOXIN"/>
</dbReference>
<dbReference type="GO" id="GO:0034599">
    <property type="term" value="P:cellular response to oxidative stress"/>
    <property type="evidence" value="ECO:0007669"/>
    <property type="project" value="TreeGrafter"/>
</dbReference>
<gene>
    <name evidence="2" type="ORF">CPOL0286_LOCUS1885</name>
</gene>